<accession>A0A1I3Y0B4</accession>
<dbReference type="Proteomes" id="UP000198755">
    <property type="component" value="Unassembled WGS sequence"/>
</dbReference>
<dbReference type="PROSITE" id="PS50887">
    <property type="entry name" value="GGDEF"/>
    <property type="match status" value="1"/>
</dbReference>
<dbReference type="Pfam" id="PF08238">
    <property type="entry name" value="Sel1"/>
    <property type="match status" value="4"/>
</dbReference>
<dbReference type="SMART" id="SM00267">
    <property type="entry name" value="GGDEF"/>
    <property type="match status" value="1"/>
</dbReference>
<dbReference type="InterPro" id="IPR050767">
    <property type="entry name" value="Sel1_AlgK"/>
</dbReference>
<dbReference type="InterPro" id="IPR043128">
    <property type="entry name" value="Rev_trsase/Diguanyl_cyclase"/>
</dbReference>
<dbReference type="InterPro" id="IPR000160">
    <property type="entry name" value="GGDEF_dom"/>
</dbReference>
<dbReference type="SMART" id="SM00671">
    <property type="entry name" value="SEL1"/>
    <property type="match status" value="4"/>
</dbReference>
<reference evidence="2 3" key="1">
    <citation type="submission" date="2016-10" db="EMBL/GenBank/DDBJ databases">
        <authorList>
            <person name="de Groot N.N."/>
        </authorList>
    </citation>
    <scope>NUCLEOTIDE SEQUENCE [LARGE SCALE GENOMIC DNA]</scope>
    <source>
        <strain evidence="2 3">NE2</strain>
    </source>
</reference>
<dbReference type="InterPro" id="IPR006597">
    <property type="entry name" value="Sel1-like"/>
</dbReference>
<gene>
    <name evidence="2" type="ORF">SAMN05444581_104211</name>
</gene>
<dbReference type="AlphaFoldDB" id="A0A1I3Y0B4"/>
<dbReference type="SUPFAM" id="SSF55073">
    <property type="entry name" value="Nucleotide cyclase"/>
    <property type="match status" value="1"/>
</dbReference>
<name>A0A1I3Y0B4_9HYPH</name>
<dbReference type="CDD" id="cd01949">
    <property type="entry name" value="GGDEF"/>
    <property type="match status" value="1"/>
</dbReference>
<dbReference type="EMBL" id="FOSN01000004">
    <property type="protein sequence ID" value="SFK25235.1"/>
    <property type="molecule type" value="Genomic_DNA"/>
</dbReference>
<evidence type="ECO:0000259" key="1">
    <source>
        <dbReference type="PROSITE" id="PS50887"/>
    </source>
</evidence>
<dbReference type="Pfam" id="PF00990">
    <property type="entry name" value="GGDEF"/>
    <property type="match status" value="1"/>
</dbReference>
<organism evidence="2 3">
    <name type="scientific">Methylocapsa palsarum</name>
    <dbReference type="NCBI Taxonomy" id="1612308"/>
    <lineage>
        <taxon>Bacteria</taxon>
        <taxon>Pseudomonadati</taxon>
        <taxon>Pseudomonadota</taxon>
        <taxon>Alphaproteobacteria</taxon>
        <taxon>Hyphomicrobiales</taxon>
        <taxon>Beijerinckiaceae</taxon>
        <taxon>Methylocapsa</taxon>
    </lineage>
</organism>
<dbReference type="SUPFAM" id="SSF81901">
    <property type="entry name" value="HCP-like"/>
    <property type="match status" value="1"/>
</dbReference>
<dbReference type="RefSeq" id="WP_175492521.1">
    <property type="nucleotide sequence ID" value="NZ_FOSN01000004.1"/>
</dbReference>
<dbReference type="PANTHER" id="PTHR11102">
    <property type="entry name" value="SEL-1-LIKE PROTEIN"/>
    <property type="match status" value="1"/>
</dbReference>
<protein>
    <submittedName>
        <fullName evidence="2">Diguanylate cyclase (GGDEF) domain-containing protein</fullName>
    </submittedName>
</protein>
<dbReference type="NCBIfam" id="TIGR00254">
    <property type="entry name" value="GGDEF"/>
    <property type="match status" value="1"/>
</dbReference>
<dbReference type="Gene3D" id="1.25.40.10">
    <property type="entry name" value="Tetratricopeptide repeat domain"/>
    <property type="match status" value="1"/>
</dbReference>
<dbReference type="PANTHER" id="PTHR11102:SF160">
    <property type="entry name" value="ERAD-ASSOCIATED E3 UBIQUITIN-PROTEIN LIGASE COMPONENT HRD3"/>
    <property type="match status" value="1"/>
</dbReference>
<dbReference type="InterPro" id="IPR011990">
    <property type="entry name" value="TPR-like_helical_dom_sf"/>
</dbReference>
<evidence type="ECO:0000313" key="2">
    <source>
        <dbReference type="EMBL" id="SFK25235.1"/>
    </source>
</evidence>
<dbReference type="InterPro" id="IPR029787">
    <property type="entry name" value="Nucleotide_cyclase"/>
</dbReference>
<proteinExistence type="predicted"/>
<evidence type="ECO:0000313" key="3">
    <source>
        <dbReference type="Proteomes" id="UP000198755"/>
    </source>
</evidence>
<feature type="domain" description="GGDEF" evidence="1">
    <location>
        <begin position="234"/>
        <end position="366"/>
    </location>
</feature>
<sequence length="373" mass="39499">MKALDQIIEHAEKGDADAQFILGSFYDEGFGLGRDHSESVRWLKMAAAQGHAAAQCSIGYNYAVGHGAPQDYVLAREWLRAAADKNFAKAQFNLGLMCFNGLGAPRDCAEAAMWLQKAADQSHADAQVLLGSLFIDGAGVAKDYAEASRWLQKAAEQGHTGAETVLKHLSVNNLSALAPARTEVEAGVDARPDGEVGFLNERDAVTGILNRTAMLQALQAEINRVRAREHVMTGGLALIFIGLGELPSSSNGTGPTCQDAVLCGLSDRLAENLRRSDSLGRMGREEFAVCAPGATLPNATALAQRLHKAVAAELFDTPAGPAAVTVHIGVAAFQAGDSVASLVDRAQASMSSARQAHADKLVPFDALPPRRRY</sequence>
<dbReference type="Gene3D" id="3.30.70.270">
    <property type="match status" value="1"/>
</dbReference>
<dbReference type="STRING" id="1612308.SAMN05444581_104211"/>
<keyword evidence="3" id="KW-1185">Reference proteome</keyword>